<dbReference type="EMBL" id="JAWDGP010001758">
    <property type="protein sequence ID" value="KAK3788451.1"/>
    <property type="molecule type" value="Genomic_DNA"/>
</dbReference>
<evidence type="ECO:0000256" key="2">
    <source>
        <dbReference type="ARBA" id="ARBA00006948"/>
    </source>
</evidence>
<gene>
    <name evidence="8" type="ORF">RRG08_004746</name>
</gene>
<dbReference type="PANTHER" id="PTHR16007">
    <property type="entry name" value="EPIDIDYMAL MEMBRANE PROTEIN E9-RELATED"/>
    <property type="match status" value="1"/>
</dbReference>
<sequence length="300" mass="33527">MGDFKGHAMPGSCLLLIGIWWAFWALRRYFVCRRSGTRFVSTASYNCGWSCGRIGVIPIESLLKIGLSAFGMFAEITLNLPHLAMGIVQHATMYFFFMTSGVVDLCFHYGMPIPPGTDYAALALALTVEGLLFVNHLHGRSELDVQLHLLLSYVVFSTVLVLLLEIKFQRSALLSLARSYLTILQGSWFWAVGVILYGHGNPNTAWTGDKPMEVMQATIYFSWHAAVIFIIMLVITLIMSRIYRGEGPPYRNGAELPMTRLGNGNGKGVESYQPLTREFHDEESDIEFEQPVDKSQPTAS</sequence>
<dbReference type="InterPro" id="IPR042127">
    <property type="entry name" value="TMEM45"/>
</dbReference>
<feature type="transmembrane region" description="Helical" evidence="7">
    <location>
        <begin position="180"/>
        <end position="200"/>
    </location>
</feature>
<keyword evidence="4 7" id="KW-1133">Transmembrane helix</keyword>
<evidence type="ECO:0000256" key="1">
    <source>
        <dbReference type="ARBA" id="ARBA00004141"/>
    </source>
</evidence>
<comment type="subcellular location">
    <subcellularLocation>
        <location evidence="1">Membrane</location>
        <topology evidence="1">Multi-pass membrane protein</topology>
    </subcellularLocation>
</comment>
<feature type="region of interest" description="Disordered" evidence="6">
    <location>
        <begin position="254"/>
        <end position="300"/>
    </location>
</feature>
<evidence type="ECO:0000313" key="9">
    <source>
        <dbReference type="Proteomes" id="UP001283361"/>
    </source>
</evidence>
<evidence type="ECO:0000256" key="5">
    <source>
        <dbReference type="ARBA" id="ARBA00023136"/>
    </source>
</evidence>
<protein>
    <recommendedName>
        <fullName evidence="10">Transmembrane protein 45B</fullName>
    </recommendedName>
</protein>
<comment type="caution">
    <text evidence="8">The sequence shown here is derived from an EMBL/GenBank/DDBJ whole genome shotgun (WGS) entry which is preliminary data.</text>
</comment>
<feature type="transmembrane region" description="Helical" evidence="7">
    <location>
        <begin position="150"/>
        <end position="168"/>
    </location>
</feature>
<feature type="transmembrane region" description="Helical" evidence="7">
    <location>
        <begin position="87"/>
        <end position="107"/>
    </location>
</feature>
<dbReference type="AlphaFoldDB" id="A0AAE1AJN7"/>
<dbReference type="InterPro" id="IPR006904">
    <property type="entry name" value="DUF716"/>
</dbReference>
<dbReference type="GO" id="GO:0016020">
    <property type="term" value="C:membrane"/>
    <property type="evidence" value="ECO:0007669"/>
    <property type="project" value="UniProtKB-SubCell"/>
</dbReference>
<dbReference type="Pfam" id="PF04819">
    <property type="entry name" value="DUF716"/>
    <property type="match status" value="1"/>
</dbReference>
<dbReference type="PANTHER" id="PTHR16007:SF15">
    <property type="entry name" value="TRANSMEMBRANE PROTEIN 45B"/>
    <property type="match status" value="1"/>
</dbReference>
<name>A0AAE1AJN7_9GAST</name>
<evidence type="ECO:0008006" key="10">
    <source>
        <dbReference type="Google" id="ProtNLM"/>
    </source>
</evidence>
<comment type="similarity">
    <text evidence="2">Belongs to the TMEM45 family.</text>
</comment>
<reference evidence="8" key="1">
    <citation type="journal article" date="2023" name="G3 (Bethesda)">
        <title>A reference genome for the long-term kleptoplast-retaining sea slug Elysia crispata morphotype clarki.</title>
        <authorList>
            <person name="Eastman K.E."/>
            <person name="Pendleton A.L."/>
            <person name="Shaikh M.A."/>
            <person name="Suttiyut T."/>
            <person name="Ogas R."/>
            <person name="Tomko P."/>
            <person name="Gavelis G."/>
            <person name="Widhalm J.R."/>
            <person name="Wisecaver J.H."/>
        </authorList>
    </citation>
    <scope>NUCLEOTIDE SEQUENCE</scope>
    <source>
        <strain evidence="8">ECLA1</strain>
    </source>
</reference>
<evidence type="ECO:0000256" key="3">
    <source>
        <dbReference type="ARBA" id="ARBA00022692"/>
    </source>
</evidence>
<evidence type="ECO:0000256" key="6">
    <source>
        <dbReference type="SAM" id="MobiDB-lite"/>
    </source>
</evidence>
<keyword evidence="3 7" id="KW-0812">Transmembrane</keyword>
<evidence type="ECO:0000256" key="4">
    <source>
        <dbReference type="ARBA" id="ARBA00022989"/>
    </source>
</evidence>
<accession>A0AAE1AJN7</accession>
<evidence type="ECO:0000313" key="8">
    <source>
        <dbReference type="EMBL" id="KAK3788451.1"/>
    </source>
</evidence>
<feature type="transmembrane region" description="Helical" evidence="7">
    <location>
        <begin position="220"/>
        <end position="243"/>
    </location>
</feature>
<proteinExistence type="inferred from homology"/>
<feature type="transmembrane region" description="Helical" evidence="7">
    <location>
        <begin position="6"/>
        <end position="26"/>
    </location>
</feature>
<dbReference type="Proteomes" id="UP001283361">
    <property type="component" value="Unassembled WGS sequence"/>
</dbReference>
<evidence type="ECO:0000256" key="7">
    <source>
        <dbReference type="SAM" id="Phobius"/>
    </source>
</evidence>
<feature type="compositionally biased region" description="Acidic residues" evidence="6">
    <location>
        <begin position="281"/>
        <end position="290"/>
    </location>
</feature>
<organism evidence="8 9">
    <name type="scientific">Elysia crispata</name>
    <name type="common">lettuce slug</name>
    <dbReference type="NCBI Taxonomy" id="231223"/>
    <lineage>
        <taxon>Eukaryota</taxon>
        <taxon>Metazoa</taxon>
        <taxon>Spiralia</taxon>
        <taxon>Lophotrochozoa</taxon>
        <taxon>Mollusca</taxon>
        <taxon>Gastropoda</taxon>
        <taxon>Heterobranchia</taxon>
        <taxon>Euthyneura</taxon>
        <taxon>Panpulmonata</taxon>
        <taxon>Sacoglossa</taxon>
        <taxon>Placobranchoidea</taxon>
        <taxon>Plakobranchidae</taxon>
        <taxon>Elysia</taxon>
    </lineage>
</organism>
<keyword evidence="5 7" id="KW-0472">Membrane</keyword>
<keyword evidence="9" id="KW-1185">Reference proteome</keyword>